<evidence type="ECO:0000313" key="5">
    <source>
        <dbReference type="Proteomes" id="UP001610728"/>
    </source>
</evidence>
<protein>
    <submittedName>
        <fullName evidence="4">Upstream activation factor subunit spp27</fullName>
    </submittedName>
</protein>
<dbReference type="InterPro" id="IPR014876">
    <property type="entry name" value="DEK_C"/>
</dbReference>
<keyword evidence="5" id="KW-1185">Reference proteome</keyword>
<evidence type="ECO:0000259" key="2">
    <source>
        <dbReference type="PROSITE" id="PS51925"/>
    </source>
</evidence>
<dbReference type="PROSITE" id="PS51998">
    <property type="entry name" value="DEK_C"/>
    <property type="match status" value="1"/>
</dbReference>
<evidence type="ECO:0000313" key="4">
    <source>
        <dbReference type="EMBL" id="KAL2889975.1"/>
    </source>
</evidence>
<dbReference type="Proteomes" id="UP001610728">
    <property type="component" value="Unassembled WGS sequence"/>
</dbReference>
<dbReference type="Gene3D" id="1.10.245.10">
    <property type="entry name" value="SWIB/MDM2 domain"/>
    <property type="match status" value="1"/>
</dbReference>
<sequence>MPPLKPEPPTQLNPFLSQRTLLTYLDYLLVTADEISKYTAIVDNILHISDLETVTRKKIRSGLEQALGGKDLSSQKNAIRDLIETRFDALTQSQPTTPTDSNDTDGQTYSNADEDDVKPPKPHNHSLSVEDADAKLAAELQAQENRLSRARSTRGSTNGVKSGKVTKKKSTPRKKTPKRVPGEEESDPDAPPKKGTGFQKPFNLSHQLAMLVGQPQLSRPQVVKKIWEHIKSNELQDPNDKRQIRCDDLMQAVFKQPNINMFQMNKHLGSHLYPIEEE</sequence>
<feature type="region of interest" description="Disordered" evidence="1">
    <location>
        <begin position="142"/>
        <end position="200"/>
    </location>
</feature>
<dbReference type="Pfam" id="PF02201">
    <property type="entry name" value="SWIB"/>
    <property type="match status" value="1"/>
</dbReference>
<dbReference type="InterPro" id="IPR019835">
    <property type="entry name" value="SWIB_domain"/>
</dbReference>
<feature type="compositionally biased region" description="Basic residues" evidence="1">
    <location>
        <begin position="164"/>
        <end position="178"/>
    </location>
</feature>
<dbReference type="EMBL" id="JABSNW010000002">
    <property type="protein sequence ID" value="KAL2889975.1"/>
    <property type="molecule type" value="Genomic_DNA"/>
</dbReference>
<feature type="domain" description="DM2" evidence="2">
    <location>
        <begin position="197"/>
        <end position="274"/>
    </location>
</feature>
<comment type="caution">
    <text evidence="4">The sequence shown here is derived from an EMBL/GenBank/DDBJ whole genome shotgun (WGS) entry which is preliminary data.</text>
</comment>
<dbReference type="InterPro" id="IPR003121">
    <property type="entry name" value="SWIB_MDM2_domain"/>
</dbReference>
<dbReference type="SUPFAM" id="SSF109715">
    <property type="entry name" value="DEK C-terminal domain"/>
    <property type="match status" value="1"/>
</dbReference>
<dbReference type="RefSeq" id="XP_070861155.1">
    <property type="nucleotide sequence ID" value="XM_071006826.1"/>
</dbReference>
<gene>
    <name evidence="4" type="ORF">HOO65_020517</name>
</gene>
<feature type="domain" description="DEK-C" evidence="3">
    <location>
        <begin position="32"/>
        <end position="88"/>
    </location>
</feature>
<dbReference type="InterPro" id="IPR036885">
    <property type="entry name" value="SWIB_MDM2_dom_sf"/>
</dbReference>
<proteinExistence type="predicted"/>
<feature type="region of interest" description="Disordered" evidence="1">
    <location>
        <begin position="87"/>
        <end position="127"/>
    </location>
</feature>
<dbReference type="CDD" id="cd10567">
    <property type="entry name" value="SWIB-MDM2_like"/>
    <property type="match status" value="1"/>
</dbReference>
<name>A0ABR4MNV7_9PEZI</name>
<reference evidence="4 5" key="1">
    <citation type="submission" date="2020-05" db="EMBL/GenBank/DDBJ databases">
        <title>Ceratocystis lukuohia genome.</title>
        <authorList>
            <person name="Harrington T.C."/>
            <person name="Kim K."/>
            <person name="Mayers C.G."/>
        </authorList>
    </citation>
    <scope>NUCLEOTIDE SEQUENCE [LARGE SCALE GENOMIC DNA]</scope>
    <source>
        <strain evidence="4 5">C4212</strain>
    </source>
</reference>
<organism evidence="4 5">
    <name type="scientific">Ceratocystis lukuohia</name>
    <dbReference type="NCBI Taxonomy" id="2019550"/>
    <lineage>
        <taxon>Eukaryota</taxon>
        <taxon>Fungi</taxon>
        <taxon>Dikarya</taxon>
        <taxon>Ascomycota</taxon>
        <taxon>Pezizomycotina</taxon>
        <taxon>Sordariomycetes</taxon>
        <taxon>Hypocreomycetidae</taxon>
        <taxon>Microascales</taxon>
        <taxon>Ceratocystidaceae</taxon>
        <taxon>Ceratocystis</taxon>
    </lineage>
</organism>
<dbReference type="SMART" id="SM00151">
    <property type="entry name" value="SWIB"/>
    <property type="match status" value="1"/>
</dbReference>
<dbReference type="PANTHER" id="PTHR13844">
    <property type="entry name" value="SWI/SNF-RELATED MATRIX-ASSOCIATED ACTIN-DEPENDENT REGULATOR OF CHROMATIN SUBFAMILY D"/>
    <property type="match status" value="1"/>
</dbReference>
<dbReference type="Gene3D" id="1.10.10.60">
    <property type="entry name" value="Homeodomain-like"/>
    <property type="match status" value="1"/>
</dbReference>
<evidence type="ECO:0000256" key="1">
    <source>
        <dbReference type="SAM" id="MobiDB-lite"/>
    </source>
</evidence>
<dbReference type="SUPFAM" id="SSF47592">
    <property type="entry name" value="SWIB/MDM2 domain"/>
    <property type="match status" value="1"/>
</dbReference>
<evidence type="ECO:0000259" key="3">
    <source>
        <dbReference type="PROSITE" id="PS51998"/>
    </source>
</evidence>
<feature type="compositionally biased region" description="Polar residues" evidence="1">
    <location>
        <begin position="90"/>
        <end position="111"/>
    </location>
</feature>
<dbReference type="Pfam" id="PF08766">
    <property type="entry name" value="DEK_C"/>
    <property type="match status" value="1"/>
</dbReference>
<accession>A0ABR4MNV7</accession>
<dbReference type="PROSITE" id="PS51925">
    <property type="entry name" value="SWIB_MDM2"/>
    <property type="match status" value="1"/>
</dbReference>
<dbReference type="GeneID" id="98116150"/>